<comment type="caution">
    <text evidence="1">The sequence shown here is derived from an EMBL/GenBank/DDBJ whole genome shotgun (WGS) entry which is preliminary data.</text>
</comment>
<feature type="non-terminal residue" evidence="1">
    <location>
        <position position="49"/>
    </location>
</feature>
<organism evidence="1 2">
    <name type="scientific">Araneus ventricosus</name>
    <name type="common">Orbweaver spider</name>
    <name type="synonym">Epeira ventricosa</name>
    <dbReference type="NCBI Taxonomy" id="182803"/>
    <lineage>
        <taxon>Eukaryota</taxon>
        <taxon>Metazoa</taxon>
        <taxon>Ecdysozoa</taxon>
        <taxon>Arthropoda</taxon>
        <taxon>Chelicerata</taxon>
        <taxon>Arachnida</taxon>
        <taxon>Araneae</taxon>
        <taxon>Araneomorphae</taxon>
        <taxon>Entelegynae</taxon>
        <taxon>Araneoidea</taxon>
        <taxon>Araneidae</taxon>
        <taxon>Araneus</taxon>
    </lineage>
</organism>
<protein>
    <submittedName>
        <fullName evidence="1">Uncharacterized protein</fullName>
    </submittedName>
</protein>
<dbReference type="EMBL" id="BGPR01127633">
    <property type="protein sequence ID" value="GBN37655.1"/>
    <property type="molecule type" value="Genomic_DNA"/>
</dbReference>
<keyword evidence="2" id="KW-1185">Reference proteome</keyword>
<proteinExistence type="predicted"/>
<gene>
    <name evidence="1" type="ORF">AVEN_186807_1</name>
</gene>
<sequence length="49" mass="5748">MDKRFKTGTRKRSISRTEIRTTDLTAIEITVDQQGDNHEVQKPTYWPAQ</sequence>
<evidence type="ECO:0000313" key="1">
    <source>
        <dbReference type="EMBL" id="GBN37655.1"/>
    </source>
</evidence>
<evidence type="ECO:0000313" key="2">
    <source>
        <dbReference type="Proteomes" id="UP000499080"/>
    </source>
</evidence>
<dbReference type="AlphaFoldDB" id="A0A4Y2NE13"/>
<reference evidence="1 2" key="1">
    <citation type="journal article" date="2019" name="Sci. Rep.">
        <title>Orb-weaving spider Araneus ventricosus genome elucidates the spidroin gene catalogue.</title>
        <authorList>
            <person name="Kono N."/>
            <person name="Nakamura H."/>
            <person name="Ohtoshi R."/>
            <person name="Moran D.A.P."/>
            <person name="Shinohara A."/>
            <person name="Yoshida Y."/>
            <person name="Fujiwara M."/>
            <person name="Mori M."/>
            <person name="Tomita M."/>
            <person name="Arakawa K."/>
        </authorList>
    </citation>
    <scope>NUCLEOTIDE SEQUENCE [LARGE SCALE GENOMIC DNA]</scope>
</reference>
<dbReference type="Proteomes" id="UP000499080">
    <property type="component" value="Unassembled WGS sequence"/>
</dbReference>
<name>A0A4Y2NE13_ARAVE</name>
<accession>A0A4Y2NE13</accession>